<evidence type="ECO:0008006" key="3">
    <source>
        <dbReference type="Google" id="ProtNLM"/>
    </source>
</evidence>
<dbReference type="EMBL" id="MCFD01000004">
    <property type="protein sequence ID" value="ORX71378.1"/>
    <property type="molecule type" value="Genomic_DNA"/>
</dbReference>
<proteinExistence type="predicted"/>
<dbReference type="OrthoDB" id="3800936at2759"/>
<dbReference type="CDD" id="cd00590">
    <property type="entry name" value="RRM_SF"/>
    <property type="match status" value="1"/>
</dbReference>
<name>A0A1Y1WDG1_9FUNG</name>
<keyword evidence="2" id="KW-1185">Reference proteome</keyword>
<sequence length="182" mass="20521">MLRRTTQIVHRLGTRGLASLSVHVRYGTLKTTAADLKQHFEQYGSVWDVIPLESHVSGRLLQQAIVRFYVGEYTPGTPPILPPPTQDETEAVGLMVQKAISNGDGSALNGSKIRVRESYDDSPGQLHEWYENLQLEQENQKKTRRELFPVNPFHEPLELGDDYQRGFMIGYSLGLKDGTKQA</sequence>
<dbReference type="Gene3D" id="3.30.70.330">
    <property type="match status" value="1"/>
</dbReference>
<dbReference type="InterPro" id="IPR035979">
    <property type="entry name" value="RBD_domain_sf"/>
</dbReference>
<evidence type="ECO:0000313" key="1">
    <source>
        <dbReference type="EMBL" id="ORX71378.1"/>
    </source>
</evidence>
<evidence type="ECO:0000313" key="2">
    <source>
        <dbReference type="Proteomes" id="UP000193922"/>
    </source>
</evidence>
<gene>
    <name evidence="1" type="ORF">DL89DRAFT_266374</name>
</gene>
<dbReference type="RefSeq" id="XP_040744893.1">
    <property type="nucleotide sequence ID" value="XM_040887065.1"/>
</dbReference>
<organism evidence="1 2">
    <name type="scientific">Linderina pennispora</name>
    <dbReference type="NCBI Taxonomy" id="61395"/>
    <lineage>
        <taxon>Eukaryota</taxon>
        <taxon>Fungi</taxon>
        <taxon>Fungi incertae sedis</taxon>
        <taxon>Zoopagomycota</taxon>
        <taxon>Kickxellomycotina</taxon>
        <taxon>Kickxellomycetes</taxon>
        <taxon>Kickxellales</taxon>
        <taxon>Kickxellaceae</taxon>
        <taxon>Linderina</taxon>
    </lineage>
</organism>
<dbReference type="InterPro" id="IPR012677">
    <property type="entry name" value="Nucleotide-bd_a/b_plait_sf"/>
</dbReference>
<protein>
    <recommendedName>
        <fullName evidence="3">RRM domain-containing protein</fullName>
    </recommendedName>
</protein>
<dbReference type="GeneID" id="63803713"/>
<dbReference type="GO" id="GO:0003676">
    <property type="term" value="F:nucleic acid binding"/>
    <property type="evidence" value="ECO:0007669"/>
    <property type="project" value="InterPro"/>
</dbReference>
<dbReference type="Proteomes" id="UP000193922">
    <property type="component" value="Unassembled WGS sequence"/>
</dbReference>
<dbReference type="AlphaFoldDB" id="A0A1Y1WDG1"/>
<accession>A0A1Y1WDG1</accession>
<reference evidence="1 2" key="1">
    <citation type="submission" date="2016-07" db="EMBL/GenBank/DDBJ databases">
        <title>Pervasive Adenine N6-methylation of Active Genes in Fungi.</title>
        <authorList>
            <consortium name="DOE Joint Genome Institute"/>
            <person name="Mondo S.J."/>
            <person name="Dannebaum R.O."/>
            <person name="Kuo R.C."/>
            <person name="Labutti K."/>
            <person name="Haridas S."/>
            <person name="Kuo A."/>
            <person name="Salamov A."/>
            <person name="Ahrendt S.R."/>
            <person name="Lipzen A."/>
            <person name="Sullivan W."/>
            <person name="Andreopoulos W.B."/>
            <person name="Clum A."/>
            <person name="Lindquist E."/>
            <person name="Daum C."/>
            <person name="Ramamoorthy G.K."/>
            <person name="Gryganskyi A."/>
            <person name="Culley D."/>
            <person name="Magnuson J.K."/>
            <person name="James T.Y."/>
            <person name="O'Malley M.A."/>
            <person name="Stajich J.E."/>
            <person name="Spatafora J.W."/>
            <person name="Visel A."/>
            <person name="Grigoriev I.V."/>
        </authorList>
    </citation>
    <scope>NUCLEOTIDE SEQUENCE [LARGE SCALE GENOMIC DNA]</scope>
    <source>
        <strain evidence="1 2">ATCC 12442</strain>
    </source>
</reference>
<dbReference type="SUPFAM" id="SSF54928">
    <property type="entry name" value="RNA-binding domain, RBD"/>
    <property type="match status" value="1"/>
</dbReference>
<comment type="caution">
    <text evidence="1">The sequence shown here is derived from an EMBL/GenBank/DDBJ whole genome shotgun (WGS) entry which is preliminary data.</text>
</comment>